<dbReference type="InterPro" id="IPR032710">
    <property type="entry name" value="NTF2-like_dom_sf"/>
</dbReference>
<evidence type="ECO:0000256" key="1">
    <source>
        <dbReference type="SAM" id="SignalP"/>
    </source>
</evidence>
<feature type="signal peptide" evidence="1">
    <location>
        <begin position="1"/>
        <end position="22"/>
    </location>
</feature>
<keyword evidence="4" id="KW-1185">Reference proteome</keyword>
<feature type="domain" description="DUF4440" evidence="2">
    <location>
        <begin position="31"/>
        <end position="135"/>
    </location>
</feature>
<sequence>MKRKISLSVLLLTLSLMTFAQATESQKVEGAVEKLRLAMINADKAALDKLAADKLSYGHSSGKIEDKKAFIETFVSGKSDFLDISLTEQSVEITGNTAVVRHKLAGRVQDEGKEPGNVNINVLLIWIKQGQEWKLLARQAFK</sequence>
<protein>
    <submittedName>
        <fullName evidence="3">DUF4440 domain-containing protein</fullName>
    </submittedName>
</protein>
<dbReference type="Pfam" id="PF14534">
    <property type="entry name" value="DUF4440"/>
    <property type="match status" value="1"/>
</dbReference>
<name>A0ABS5VTD1_9BACT</name>
<dbReference type="InterPro" id="IPR027843">
    <property type="entry name" value="DUF4440"/>
</dbReference>
<dbReference type="RefSeq" id="WP_254153991.1">
    <property type="nucleotide sequence ID" value="NZ_JAHESD010000024.1"/>
</dbReference>
<organism evidence="3 4">
    <name type="scientific">Chryseosolibacter indicus</name>
    <dbReference type="NCBI Taxonomy" id="2782351"/>
    <lineage>
        <taxon>Bacteria</taxon>
        <taxon>Pseudomonadati</taxon>
        <taxon>Bacteroidota</taxon>
        <taxon>Cytophagia</taxon>
        <taxon>Cytophagales</taxon>
        <taxon>Chryseotaleaceae</taxon>
        <taxon>Chryseosolibacter</taxon>
    </lineage>
</organism>
<dbReference type="SUPFAM" id="SSF54427">
    <property type="entry name" value="NTF2-like"/>
    <property type="match status" value="1"/>
</dbReference>
<comment type="caution">
    <text evidence="3">The sequence shown here is derived from an EMBL/GenBank/DDBJ whole genome shotgun (WGS) entry which is preliminary data.</text>
</comment>
<evidence type="ECO:0000259" key="2">
    <source>
        <dbReference type="Pfam" id="PF14534"/>
    </source>
</evidence>
<proteinExistence type="predicted"/>
<gene>
    <name evidence="3" type="ORF">KK060_12110</name>
</gene>
<dbReference type="Proteomes" id="UP000772618">
    <property type="component" value="Unassembled WGS sequence"/>
</dbReference>
<feature type="chain" id="PRO_5045836261" evidence="1">
    <location>
        <begin position="23"/>
        <end position="142"/>
    </location>
</feature>
<evidence type="ECO:0000313" key="3">
    <source>
        <dbReference type="EMBL" id="MBT1704029.1"/>
    </source>
</evidence>
<reference evidence="3 4" key="1">
    <citation type="submission" date="2021-05" db="EMBL/GenBank/DDBJ databases">
        <title>A Polyphasic approach of four new species of the genus Ohtaekwangia: Ohtaekwangia histidinii sp. nov., Ohtaekwangia cretensis sp. nov., Ohtaekwangia indiensis sp. nov., Ohtaekwangia reichenbachii sp. nov. from diverse environment.</title>
        <authorList>
            <person name="Octaviana S."/>
        </authorList>
    </citation>
    <scope>NUCLEOTIDE SEQUENCE [LARGE SCALE GENOMIC DNA]</scope>
    <source>
        <strain evidence="3 4">PWU20</strain>
    </source>
</reference>
<accession>A0ABS5VTD1</accession>
<keyword evidence="1" id="KW-0732">Signal</keyword>
<evidence type="ECO:0000313" key="4">
    <source>
        <dbReference type="Proteomes" id="UP000772618"/>
    </source>
</evidence>
<dbReference type="EMBL" id="JAHESD010000024">
    <property type="protein sequence ID" value="MBT1704029.1"/>
    <property type="molecule type" value="Genomic_DNA"/>
</dbReference>
<dbReference type="Gene3D" id="3.10.450.50">
    <property type="match status" value="1"/>
</dbReference>